<evidence type="ECO:0000256" key="6">
    <source>
        <dbReference type="ARBA" id="ARBA00023034"/>
    </source>
</evidence>
<comment type="caution">
    <text evidence="13">The sequence shown here is derived from an EMBL/GenBank/DDBJ whole genome shotgun (WGS) entry which is preliminary data.</text>
</comment>
<dbReference type="GO" id="GO:0048193">
    <property type="term" value="P:Golgi vesicle transport"/>
    <property type="evidence" value="ECO:0007669"/>
    <property type="project" value="InterPro"/>
</dbReference>
<comment type="subcellular location">
    <subcellularLocation>
        <location evidence="9">Golgi apparatus</location>
        <location evidence="9">trans-Golgi network membrane</location>
        <topology evidence="9">Single-pass type IV membrane protein</topology>
    </subcellularLocation>
</comment>
<dbReference type="InterPro" id="IPR000727">
    <property type="entry name" value="T_SNARE_dom"/>
</dbReference>
<dbReference type="InterPro" id="IPR010989">
    <property type="entry name" value="SNARE"/>
</dbReference>
<dbReference type="SUPFAM" id="SSF47661">
    <property type="entry name" value="t-snare proteins"/>
    <property type="match status" value="1"/>
</dbReference>
<evidence type="ECO:0000256" key="11">
    <source>
        <dbReference type="SAM" id="Phobius"/>
    </source>
</evidence>
<evidence type="ECO:0000256" key="2">
    <source>
        <dbReference type="ARBA" id="ARBA00022448"/>
    </source>
</evidence>
<dbReference type="InterPro" id="IPR006012">
    <property type="entry name" value="Syntaxin/epimorphin_CS"/>
</dbReference>
<feature type="domain" description="T-SNARE coiled-coil homology" evidence="12">
    <location>
        <begin position="173"/>
        <end position="235"/>
    </location>
</feature>
<dbReference type="GO" id="GO:0031090">
    <property type="term" value="C:organelle membrane"/>
    <property type="evidence" value="ECO:0007669"/>
    <property type="project" value="UniProtKB-ARBA"/>
</dbReference>
<evidence type="ECO:0000256" key="10">
    <source>
        <dbReference type="SAM" id="Coils"/>
    </source>
</evidence>
<dbReference type="GO" id="GO:0006886">
    <property type="term" value="P:intracellular protein transport"/>
    <property type="evidence" value="ECO:0007669"/>
    <property type="project" value="InterPro"/>
</dbReference>
<dbReference type="Pfam" id="PF05739">
    <property type="entry name" value="SNARE"/>
    <property type="match status" value="1"/>
</dbReference>
<keyword evidence="8 11" id="KW-0472">Membrane</keyword>
<evidence type="ECO:0000256" key="9">
    <source>
        <dbReference type="ARBA" id="ARBA00037801"/>
    </source>
</evidence>
<dbReference type="Proteomes" id="UP000807504">
    <property type="component" value="Unassembled WGS sequence"/>
</dbReference>
<comment type="similarity">
    <text evidence="1">Belongs to the syntaxin family.</text>
</comment>
<evidence type="ECO:0000256" key="1">
    <source>
        <dbReference type="ARBA" id="ARBA00009063"/>
    </source>
</evidence>
<dbReference type="GO" id="GO:0005802">
    <property type="term" value="C:trans-Golgi network"/>
    <property type="evidence" value="ECO:0007669"/>
    <property type="project" value="UniProtKB-ARBA"/>
</dbReference>
<keyword evidence="5 11" id="KW-1133">Transmembrane helix</keyword>
<evidence type="ECO:0000313" key="13">
    <source>
        <dbReference type="EMBL" id="KAF8787511.1"/>
    </source>
</evidence>
<dbReference type="EMBL" id="JABXBU010000015">
    <property type="protein sequence ID" value="KAF8787511.1"/>
    <property type="molecule type" value="Genomic_DNA"/>
</dbReference>
<dbReference type="InterPro" id="IPR015260">
    <property type="entry name" value="Syntaxin-6/10/61_N"/>
</dbReference>
<evidence type="ECO:0000259" key="12">
    <source>
        <dbReference type="PROSITE" id="PS50192"/>
    </source>
</evidence>
<organism evidence="13 14">
    <name type="scientific">Argiope bruennichi</name>
    <name type="common">Wasp spider</name>
    <name type="synonym">Aranea bruennichi</name>
    <dbReference type="NCBI Taxonomy" id="94029"/>
    <lineage>
        <taxon>Eukaryota</taxon>
        <taxon>Metazoa</taxon>
        <taxon>Ecdysozoa</taxon>
        <taxon>Arthropoda</taxon>
        <taxon>Chelicerata</taxon>
        <taxon>Arachnida</taxon>
        <taxon>Araneae</taxon>
        <taxon>Araneomorphae</taxon>
        <taxon>Entelegynae</taxon>
        <taxon>Araneoidea</taxon>
        <taxon>Araneidae</taxon>
        <taxon>Argiope</taxon>
    </lineage>
</organism>
<evidence type="ECO:0000256" key="8">
    <source>
        <dbReference type="ARBA" id="ARBA00023136"/>
    </source>
</evidence>
<feature type="coiled-coil region" evidence="10">
    <location>
        <begin position="46"/>
        <end position="73"/>
    </location>
</feature>
<name>A0A8T0F9E7_ARGBR</name>
<evidence type="ECO:0000256" key="7">
    <source>
        <dbReference type="ARBA" id="ARBA00023054"/>
    </source>
</evidence>
<dbReference type="CDD" id="cd15851">
    <property type="entry name" value="SNARE_Syntaxin6"/>
    <property type="match status" value="1"/>
</dbReference>
<dbReference type="CDD" id="cd21443">
    <property type="entry name" value="SNARE_NTD_STX6_STX10"/>
    <property type="match status" value="1"/>
</dbReference>
<keyword evidence="3 11" id="KW-0812">Transmembrane</keyword>
<keyword evidence="2" id="KW-0813">Transport</keyword>
<dbReference type="Gene3D" id="1.20.5.110">
    <property type="match status" value="1"/>
</dbReference>
<feature type="transmembrane region" description="Helical" evidence="11">
    <location>
        <begin position="245"/>
        <end position="264"/>
    </location>
</feature>
<evidence type="ECO:0000256" key="3">
    <source>
        <dbReference type="ARBA" id="ARBA00022692"/>
    </source>
</evidence>
<dbReference type="FunFam" id="1.20.5.110:FF:000006">
    <property type="entry name" value="Syntaxin 6"/>
    <property type="match status" value="1"/>
</dbReference>
<gene>
    <name evidence="13" type="ORF">HNY73_009098</name>
</gene>
<proteinExistence type="inferred from homology"/>
<keyword evidence="7 10" id="KW-0175">Coiled coil</keyword>
<evidence type="ECO:0000313" key="14">
    <source>
        <dbReference type="Proteomes" id="UP000807504"/>
    </source>
</evidence>
<reference evidence="13" key="1">
    <citation type="journal article" date="2020" name="bioRxiv">
        <title>Chromosome-level reference genome of the European wasp spider Argiope bruennichi: a resource for studies on range expansion and evolutionary adaptation.</title>
        <authorList>
            <person name="Sheffer M.M."/>
            <person name="Hoppe A."/>
            <person name="Krehenwinkel H."/>
            <person name="Uhl G."/>
            <person name="Kuss A.W."/>
            <person name="Jensen L."/>
            <person name="Jensen C."/>
            <person name="Gillespie R.G."/>
            <person name="Hoff K.J."/>
            <person name="Prost S."/>
        </authorList>
    </citation>
    <scope>NUCLEOTIDE SEQUENCE</scope>
</reference>
<evidence type="ECO:0000256" key="5">
    <source>
        <dbReference type="ARBA" id="ARBA00022989"/>
    </source>
</evidence>
<dbReference type="Pfam" id="PF09177">
    <property type="entry name" value="STX6_10_61_N"/>
    <property type="match status" value="1"/>
</dbReference>
<keyword evidence="4" id="KW-0653">Protein transport</keyword>
<evidence type="ECO:0000256" key="4">
    <source>
        <dbReference type="ARBA" id="ARBA00022927"/>
    </source>
</evidence>
<protein>
    <submittedName>
        <fullName evidence="13">Syntaxin-6 like protein</fullName>
    </submittedName>
</protein>
<reference evidence="13" key="2">
    <citation type="submission" date="2020-06" db="EMBL/GenBank/DDBJ databases">
        <authorList>
            <person name="Sheffer M."/>
        </authorList>
    </citation>
    <scope>NUCLEOTIDE SEQUENCE</scope>
</reference>
<dbReference type="SMART" id="SM00397">
    <property type="entry name" value="t_SNARE"/>
    <property type="match status" value="1"/>
</dbReference>
<keyword evidence="14" id="KW-1185">Reference proteome</keyword>
<keyword evidence="6" id="KW-0333">Golgi apparatus</keyword>
<accession>A0A8T0F9E7</accession>
<dbReference type="GO" id="GO:0005484">
    <property type="term" value="F:SNAP receptor activity"/>
    <property type="evidence" value="ECO:0007669"/>
    <property type="project" value="InterPro"/>
</dbReference>
<dbReference type="AlphaFoldDB" id="A0A8T0F9E7"/>
<dbReference type="Gene3D" id="1.20.58.90">
    <property type="match status" value="1"/>
</dbReference>
<dbReference type="FunFam" id="1.20.58.90:FF:000004">
    <property type="entry name" value="Syntaxin 10"/>
    <property type="match status" value="1"/>
</dbReference>
<dbReference type="PANTHER" id="PTHR12791">
    <property type="entry name" value="GOLGI SNARE BET1-RELATED"/>
    <property type="match status" value="1"/>
</dbReference>
<sequence>MTVEDPFFVVKNEVVEAVNKTKDLYQRWCELKDLNLISKEEIEWTTNELKNSFRSIEWDLEDLEETISIVEKNPKKFKIDCTEIRVSFLLSIFTLSTFFHCSLINNRGLICAGSIFTVEQKIKSMKDKMFETREKKMRQGLLGTGYAKYTRLENEIESPTQSNFIEEQQKAQQLIVDSQEEQIERVGATVGTLKSMSSQIRNELEEQSVMLDELGYEMEVTESKMDATVSKIAKALHMTSDRRQWTAIGVLLLIIFIVILLFFIL</sequence>
<dbReference type="PROSITE" id="PS00914">
    <property type="entry name" value="SYNTAXIN"/>
    <property type="match status" value="1"/>
</dbReference>
<dbReference type="SUPFAM" id="SSF58038">
    <property type="entry name" value="SNARE fusion complex"/>
    <property type="match status" value="1"/>
</dbReference>
<dbReference type="PROSITE" id="PS50192">
    <property type="entry name" value="T_SNARE"/>
    <property type="match status" value="1"/>
</dbReference>